<dbReference type="InterPro" id="IPR036589">
    <property type="entry name" value="HCY_dom_sf"/>
</dbReference>
<evidence type="ECO:0000256" key="6">
    <source>
        <dbReference type="PROSITE-ProRule" id="PRU00333"/>
    </source>
</evidence>
<dbReference type="GO" id="GO:0008270">
    <property type="term" value="F:zinc ion binding"/>
    <property type="evidence" value="ECO:0007669"/>
    <property type="project" value="InterPro"/>
</dbReference>
<comment type="cofactor">
    <cofactor evidence="5">
        <name>Zn(2+)</name>
        <dbReference type="ChEBI" id="CHEBI:29105"/>
    </cofactor>
    <text evidence="5">Binds 1 zinc ion per subunit.</text>
</comment>
<evidence type="ECO:0000256" key="2">
    <source>
        <dbReference type="ARBA" id="ARBA00022679"/>
    </source>
</evidence>
<dbReference type="PROSITE" id="PS50970">
    <property type="entry name" value="HCY"/>
    <property type="match status" value="1"/>
</dbReference>
<evidence type="ECO:0000256" key="5">
    <source>
        <dbReference type="PIRSR" id="PIRSR037505-2"/>
    </source>
</evidence>
<dbReference type="Gene3D" id="3.20.20.330">
    <property type="entry name" value="Homocysteine-binding-like domain"/>
    <property type="match status" value="1"/>
</dbReference>
<dbReference type="EMBL" id="CP016793">
    <property type="protein sequence ID" value="ANZ41107.1"/>
    <property type="molecule type" value="Genomic_DNA"/>
</dbReference>
<dbReference type="NCBIfam" id="NF007020">
    <property type="entry name" value="PRK09485.1"/>
    <property type="match status" value="1"/>
</dbReference>
<dbReference type="PANTHER" id="PTHR46015:SF1">
    <property type="entry name" value="HOMOCYSTEINE S-METHYLTRANSFERASE-LIKE ISOFORM 1"/>
    <property type="match status" value="1"/>
</dbReference>
<dbReference type="PANTHER" id="PTHR46015">
    <property type="entry name" value="ZGC:172121"/>
    <property type="match status" value="1"/>
</dbReference>
<dbReference type="GO" id="GO:0009086">
    <property type="term" value="P:methionine biosynthetic process"/>
    <property type="evidence" value="ECO:0007669"/>
    <property type="project" value="InterPro"/>
</dbReference>
<dbReference type="InterPro" id="IPR017226">
    <property type="entry name" value="BHMT-like"/>
</dbReference>
<organism evidence="8 9">
    <name type="scientific">Lentzea guizhouensis</name>
    <dbReference type="NCBI Taxonomy" id="1586287"/>
    <lineage>
        <taxon>Bacteria</taxon>
        <taxon>Bacillati</taxon>
        <taxon>Actinomycetota</taxon>
        <taxon>Actinomycetes</taxon>
        <taxon>Pseudonocardiales</taxon>
        <taxon>Pseudonocardiaceae</taxon>
        <taxon>Lentzea</taxon>
    </lineage>
</organism>
<evidence type="ECO:0000313" key="8">
    <source>
        <dbReference type="EMBL" id="ANZ41107.1"/>
    </source>
</evidence>
<evidence type="ECO:0000256" key="3">
    <source>
        <dbReference type="ARBA" id="ARBA00022723"/>
    </source>
</evidence>
<dbReference type="Pfam" id="PF02574">
    <property type="entry name" value="S-methyl_trans"/>
    <property type="match status" value="2"/>
</dbReference>
<evidence type="ECO:0000256" key="1">
    <source>
        <dbReference type="ARBA" id="ARBA00022603"/>
    </source>
</evidence>
<name>A0A1B2HTR6_9PSEU</name>
<keyword evidence="4 5" id="KW-0862">Zinc</keyword>
<feature type="domain" description="Hcy-binding" evidence="7">
    <location>
        <begin position="4"/>
        <end position="375"/>
    </location>
</feature>
<keyword evidence="3 5" id="KW-0479">Metal-binding</keyword>
<feature type="binding site" evidence="6">
    <location>
        <position position="361"/>
    </location>
    <ligand>
        <name>Zn(2+)</name>
        <dbReference type="ChEBI" id="CHEBI:29105"/>
    </ligand>
</feature>
<accession>A0A1B2HTR6</accession>
<proteinExistence type="predicted"/>
<evidence type="ECO:0000256" key="4">
    <source>
        <dbReference type="ARBA" id="ARBA00022833"/>
    </source>
</evidence>
<dbReference type="GO" id="GO:0033528">
    <property type="term" value="P:S-methylmethionine cycle"/>
    <property type="evidence" value="ECO:0007669"/>
    <property type="project" value="TreeGrafter"/>
</dbReference>
<dbReference type="KEGG" id="led:BBK82_39110"/>
<evidence type="ECO:0000313" key="9">
    <source>
        <dbReference type="Proteomes" id="UP000093053"/>
    </source>
</evidence>
<dbReference type="STRING" id="1586287.BBK82_39110"/>
<dbReference type="AlphaFoldDB" id="A0A1B2HTR6"/>
<keyword evidence="1 6" id="KW-0489">Methyltransferase</keyword>
<sequence>MLGPMDLVNALADGVVVLDGGLSTALEQAGHDLSDELWTARLLLGDADAVLAAHLVYYRAGADVVITSSYQASFEGFARRSLTDDQTAGLLRASVSVARSAASEVDGPRWVAASVGPYGAVLADGSEYRGRYGLTTGELERFHRRRIEVLAEAGPDVLAVETIPDVQEAEAVLRVVAGSGVPMWLSYSVRDGRTCAGQSLEEAFGVVRGVGEVVAVGINCSAPQEVAGAIEVARAVAGLPVVVYPNSGEQWNAATWSACGGWRCGGRGGGGRRGAGGAAARRRRVARRGDAASVGWRRGARRVGWRRAVQRRACGVERCGGGARRRPRRWRARRWGRRPAVASFAVAEWAEQGARLIGGCCRVGPAGIAEIAGVLRS</sequence>
<keyword evidence="9" id="KW-1185">Reference proteome</keyword>
<protein>
    <recommendedName>
        <fullName evidence="7">Hcy-binding domain-containing protein</fullName>
    </recommendedName>
</protein>
<dbReference type="InterPro" id="IPR003726">
    <property type="entry name" value="HCY_dom"/>
</dbReference>
<keyword evidence="2 6" id="KW-0808">Transferase</keyword>
<feature type="binding site" evidence="6">
    <location>
        <position position="360"/>
    </location>
    <ligand>
        <name>Zn(2+)</name>
        <dbReference type="ChEBI" id="CHEBI:29105"/>
    </ligand>
</feature>
<evidence type="ECO:0000259" key="7">
    <source>
        <dbReference type="PROSITE" id="PS50970"/>
    </source>
</evidence>
<dbReference type="OrthoDB" id="9803687at2"/>
<gene>
    <name evidence="8" type="ORF">BBK82_39110</name>
</gene>
<dbReference type="SUPFAM" id="SSF82282">
    <property type="entry name" value="Homocysteine S-methyltransferase"/>
    <property type="match status" value="2"/>
</dbReference>
<dbReference type="InterPro" id="IPR051486">
    <property type="entry name" value="Hcy_S-methyltransferase"/>
</dbReference>
<dbReference type="GO" id="GO:0008898">
    <property type="term" value="F:S-adenosylmethionine-homocysteine S-methyltransferase activity"/>
    <property type="evidence" value="ECO:0007669"/>
    <property type="project" value="TreeGrafter"/>
</dbReference>
<dbReference type="Proteomes" id="UP000093053">
    <property type="component" value="Chromosome"/>
</dbReference>
<dbReference type="GO" id="GO:0032259">
    <property type="term" value="P:methylation"/>
    <property type="evidence" value="ECO:0007669"/>
    <property type="project" value="UniProtKB-KW"/>
</dbReference>
<dbReference type="PIRSF" id="PIRSF037505">
    <property type="entry name" value="Betaine_HMT"/>
    <property type="match status" value="1"/>
</dbReference>
<reference evidence="8 9" key="1">
    <citation type="submission" date="2016-07" db="EMBL/GenBank/DDBJ databases">
        <title>Complete genome sequence of the Lentzea guizhouensis DHS C013.</title>
        <authorList>
            <person name="Cao C."/>
        </authorList>
    </citation>
    <scope>NUCLEOTIDE SEQUENCE [LARGE SCALE GENOMIC DNA]</scope>
    <source>
        <strain evidence="8 9">DHS C013</strain>
    </source>
</reference>
<feature type="binding site" evidence="5 6">
    <location>
        <position position="220"/>
    </location>
    <ligand>
        <name>Zn(2+)</name>
        <dbReference type="ChEBI" id="CHEBI:29105"/>
    </ligand>
</feature>